<dbReference type="Proteomes" id="UP000265100">
    <property type="component" value="Chromosome 5"/>
</dbReference>
<reference evidence="3" key="4">
    <citation type="submission" date="2025-09" db="UniProtKB">
        <authorList>
            <consortium name="Ensembl"/>
        </authorList>
    </citation>
    <scope>IDENTIFICATION</scope>
</reference>
<evidence type="ECO:0008006" key="5">
    <source>
        <dbReference type="Google" id="ProtNLM"/>
    </source>
</evidence>
<comment type="similarity">
    <text evidence="1">Belongs to the NDRG family.</text>
</comment>
<dbReference type="PANTHER" id="PTHR11034">
    <property type="entry name" value="N-MYC DOWNSTREAM REGULATED"/>
    <property type="match status" value="1"/>
</dbReference>
<feature type="signal peptide" evidence="2">
    <location>
        <begin position="1"/>
        <end position="22"/>
    </location>
</feature>
<organism evidence="3 4">
    <name type="scientific">Astatotilapia calliptera</name>
    <name type="common">Eastern happy</name>
    <name type="synonym">Chromis callipterus</name>
    <dbReference type="NCBI Taxonomy" id="8154"/>
    <lineage>
        <taxon>Eukaryota</taxon>
        <taxon>Metazoa</taxon>
        <taxon>Chordata</taxon>
        <taxon>Craniata</taxon>
        <taxon>Vertebrata</taxon>
        <taxon>Euteleostomi</taxon>
        <taxon>Actinopterygii</taxon>
        <taxon>Neopterygii</taxon>
        <taxon>Teleostei</taxon>
        <taxon>Neoteleostei</taxon>
        <taxon>Acanthomorphata</taxon>
        <taxon>Ovalentaria</taxon>
        <taxon>Cichlomorphae</taxon>
        <taxon>Cichliformes</taxon>
        <taxon>Cichlidae</taxon>
        <taxon>African cichlids</taxon>
        <taxon>Pseudocrenilabrinae</taxon>
        <taxon>Haplochromini</taxon>
        <taxon>Astatotilapia</taxon>
    </lineage>
</organism>
<dbReference type="GeneTree" id="ENSGT00950000182872"/>
<name>A0AAX7ST15_ASTCA</name>
<evidence type="ECO:0000313" key="4">
    <source>
        <dbReference type="Proteomes" id="UP000265100"/>
    </source>
</evidence>
<proteinExistence type="inferred from homology"/>
<evidence type="ECO:0000256" key="1">
    <source>
        <dbReference type="ARBA" id="ARBA00005598"/>
    </source>
</evidence>
<dbReference type="Pfam" id="PF03096">
    <property type="entry name" value="Ndr"/>
    <property type="match status" value="1"/>
</dbReference>
<dbReference type="Gene3D" id="3.40.50.1820">
    <property type="entry name" value="alpha/beta hydrolase"/>
    <property type="match status" value="1"/>
</dbReference>
<reference evidence="3" key="3">
    <citation type="submission" date="2025-08" db="UniProtKB">
        <authorList>
            <consortium name="Ensembl"/>
        </authorList>
    </citation>
    <scope>IDENTIFICATION</scope>
</reference>
<dbReference type="Ensembl" id="ENSACLT00000052770.1">
    <property type="protein sequence ID" value="ENSACLP00000047498.1"/>
    <property type="gene ID" value="ENSACLG00000020577.2"/>
</dbReference>
<evidence type="ECO:0000313" key="3">
    <source>
        <dbReference type="Ensembl" id="ENSACLP00000047498.1"/>
    </source>
</evidence>
<evidence type="ECO:0000256" key="2">
    <source>
        <dbReference type="SAM" id="SignalP"/>
    </source>
</evidence>
<reference evidence="3 4" key="1">
    <citation type="submission" date="2018-05" db="EMBL/GenBank/DDBJ databases">
        <authorList>
            <person name="Datahose"/>
        </authorList>
    </citation>
    <scope>NUCLEOTIDE SEQUENCE</scope>
</reference>
<dbReference type="FunFam" id="3.40.50.1820:FF:000006">
    <property type="entry name" value="NDRG family member 3"/>
    <property type="match status" value="1"/>
</dbReference>
<gene>
    <name evidence="3" type="primary">ACTA2</name>
</gene>
<dbReference type="InterPro" id="IPR004142">
    <property type="entry name" value="NDRG"/>
</dbReference>
<reference evidence="4" key="2">
    <citation type="submission" date="2023-03" db="EMBL/GenBank/DDBJ databases">
        <authorList>
            <consortium name="Wellcome Sanger Institute Data Sharing"/>
        </authorList>
    </citation>
    <scope>NUCLEOTIDE SEQUENCE [LARGE SCALE GENOMIC DNA]</scope>
</reference>
<accession>A0AAX7ST15</accession>
<feature type="chain" id="PRO_5044229718" description="Protein NDRG3" evidence="2">
    <location>
        <begin position="23"/>
        <end position="432"/>
    </location>
</feature>
<dbReference type="InterPro" id="IPR029058">
    <property type="entry name" value="AB_hydrolase_fold"/>
</dbReference>
<keyword evidence="4" id="KW-1185">Reference proteome</keyword>
<dbReference type="AlphaFoldDB" id="A0AAX7ST15"/>
<sequence>MWKLFIFPPVLVLNYFFPPLWLQEHDIETPHGVLHVTMRGVPKGNRPIILTYHDIGLNHKSCFNTLFNYEDMQEITQHFAVVHVDAPGQQEGAPPFPTGYRYPTMDELAEMLPSVLTQLKVNSVIGIGVGAGAYILTRFALNNPSLVEGLVLINVDPCAEGWIDWAASKVKTSRLCHVDHALGLLIRSQDELTDNQELIQTYRLHIAQDINQDNLALFCGSYQYRRDLEIERPIVGLNEDTVNTLTCPALLVVGDTSPAVEAVVECNSRLNPTKTTLLKMADCGGLPQVVQPGKLAEAFKYFVQGMGYKTQCAWLNRPSGFTVIHLLKKQNKNIKSRKATNTSLEDPTGLLCTNQDSDRWTDECSFAFTSCTDDRCLCVSFCNTNSILHSLFPGPFTVGGQLCVSSVPEPGFYLKGHQVLLLSKCHCRIRAD</sequence>
<protein>
    <recommendedName>
        <fullName evidence="5">Protein NDRG3</fullName>
    </recommendedName>
</protein>
<keyword evidence="2" id="KW-0732">Signal</keyword>
<dbReference type="SUPFAM" id="SSF53474">
    <property type="entry name" value="alpha/beta-Hydrolases"/>
    <property type="match status" value="1"/>
</dbReference>